<dbReference type="GO" id="GO:0043531">
    <property type="term" value="F:ADP binding"/>
    <property type="evidence" value="ECO:0007669"/>
    <property type="project" value="InterPro"/>
</dbReference>
<evidence type="ECO:0000256" key="4">
    <source>
        <dbReference type="SAM" id="MobiDB-lite"/>
    </source>
</evidence>
<evidence type="ECO:0000256" key="1">
    <source>
        <dbReference type="ARBA" id="ARBA00022574"/>
    </source>
</evidence>
<evidence type="ECO:0000259" key="6">
    <source>
        <dbReference type="Pfam" id="PF17908"/>
    </source>
</evidence>
<keyword evidence="3" id="KW-0677">Repeat</keyword>
<dbReference type="SUPFAM" id="SSF82171">
    <property type="entry name" value="DPP6 N-terminal domain-like"/>
    <property type="match status" value="1"/>
</dbReference>
<feature type="region of interest" description="Disordered" evidence="4">
    <location>
        <begin position="29"/>
        <end position="55"/>
    </location>
</feature>
<sequence length="1657" mass="193954">MPQTDLYQQLETNRLLKLIDQKDHPSHLSINDRERLLSQKEPTNSSSSSISSTSTVSSSEQSLSLLNETDSITIEKFWEDCRKSFQQRILPIFFIKTLRSFEIFSEKDQEEYESYLSEQSDDYNCPEKRSLVFDLLNEWLFERLLLKIQQNSLIICKIFKALRKDGWYSTMANEYERTLKIRIESERSPMTPQSQNSFSSLGRIGGGMIPIIDRKSNQTIRKCSYFINFPEPIAYSVDRESKRIEITNHLRAIIKNGKGWLIIYGMRGSGKTVLAESTIRRLESLPFNDGVFWIPIGHINEDEMFQQTIYSKLEILHDSINFYFQQFRPKPDKLSLLQLDLKFHFNNHPHCLIVLDDVQNNETFKYFQFGVPILVTTFDKGLVPMELFNVRFVSTQRDDGNILNMEESLILLKNCISTKFDYQYLSRSQFIPIILERVNGFPYCIPLIANYMIPFIENNHKFNEENFQNLERLWRTLSKLINDNDWIDSLLDHTIESMDPKLLDCFYDFAIFSENVPIVVLQTLWDCDCLRIGQILQKLLQRSLIKTHYQLGENPKFMDKLFNVHDITAKYLKKKLGRKELKMRHRKLIDACLRRYQHRKHSSSEDDDDDGGSGGGGGGGVDLNTIAINYYDRFDLEQFAEEIHDKYIYRSLSYHIYSAGRFELFSKIYLNLNFIQNKIRSTGQSHLLSDYHYFERYFHDDWLKFEDFRRFIASNTEISDAQNDLLQIALGQLDSSIVHNEAIRLIEHNDRFYFDWCNKMNSLKERQLIKIDFRCDTNTRFAALSPNSRLIISVNGSRLHLWDSNIAELLHSVQHHYQSINFCCFSQDGEAVLTSDDEGRITLWRIRNQSRYIQRKQNRNSKQENTSRQQCQTIERDQTNRSSSDDENSIERRQRSRKNFIGLVPNKLFSHDSLKFKTDATNQTVPVFKCVDISSDNRYILAGTTNGLFYLFLVNNEQLLYSSINDDHLQQEISCCSFSIDGHHFLILVANIVFVYVFHQHHRNHHHLHNDLYSYFTLLKRLEHDFVSHNAIFCPRKNHKTTVIFSSAGKNILQWEIERNSLFQTNRNDDREIVMRKDEKTMMIPSLKYRLPDNGTGYISIVACSSNGNLIAGFEITRNEIYLWKRNNPVSHFFLHTFASIITMSFGYNDQCLFTLNSKSKITLWDIKDNDQKISLVELKDKFATVIDSEQKELSILTIDKSGFLRLFRTLSGVEDKNFNTNLQRELRSLGKLDETNETGSNELIRPRINIQCCDLSPNGQAIFGTDTGQTFFYRNCDHFLYEFNSKLSQTETDRSIDEIIQIKFLHSDRKPSSDQIVFVTFTQKKFTVYKFNNPAPLSSSDEEIRNQIELENFVRKSYDPEPDERFESIYFVSTSIILLWSQMNNFYLFELEDQNQANLTDKFNFIQCYGLNNSKITDIHSFRMPQNDYLMTITLAQNRLIVLNLDLETKSFLLLNSLQLLKNVPRCCRICSKFISYGCDNGDIYLLNSLQIDQDGEEKIFPFLIGKHSQSSWVSHLAISSCENFLISASDSIKLWSIDAKFHGTLLQTFVTQGSISQLFVCFDDLSQKFYPKQSKQHLEEERFQVESNMEIHEENPITLGPFQSNLIEKDQIASVNQTKTESISCSNQIDPKLLQITMVLMTENKSLYILRNYSR</sequence>
<dbReference type="GO" id="GO:0006915">
    <property type="term" value="P:apoptotic process"/>
    <property type="evidence" value="ECO:0007669"/>
    <property type="project" value="UniProtKB-KW"/>
</dbReference>
<feature type="domain" description="NB-ARC" evidence="5">
    <location>
        <begin position="246"/>
        <end position="383"/>
    </location>
</feature>
<dbReference type="EMBL" id="JXLN01015505">
    <property type="protein sequence ID" value="KPM10596.1"/>
    <property type="molecule type" value="Genomic_DNA"/>
</dbReference>
<dbReference type="InterPro" id="IPR036388">
    <property type="entry name" value="WH-like_DNA-bd_sf"/>
</dbReference>
<feature type="domain" description="APAF-1 helical" evidence="6">
    <location>
        <begin position="631"/>
        <end position="745"/>
    </location>
</feature>
<dbReference type="Gene3D" id="2.130.10.10">
    <property type="entry name" value="YVTN repeat-like/Quinoprotein amine dehydrogenase"/>
    <property type="match status" value="4"/>
</dbReference>
<accession>A0A132AHW8</accession>
<dbReference type="PANTHER" id="PTHR22845:SF5">
    <property type="entry name" value="APOPTOTIC PROTEASE-ACTIVATING FACTOR 1"/>
    <property type="match status" value="1"/>
</dbReference>
<dbReference type="InterPro" id="IPR041452">
    <property type="entry name" value="APAF1_C"/>
</dbReference>
<dbReference type="VEuPathDB" id="VectorBase:SSCA007724"/>
<dbReference type="Pfam" id="PF00931">
    <property type="entry name" value="NB-ARC"/>
    <property type="match status" value="1"/>
</dbReference>
<evidence type="ECO:0000256" key="3">
    <source>
        <dbReference type="ARBA" id="ARBA00022737"/>
    </source>
</evidence>
<dbReference type="PANTHER" id="PTHR22845">
    <property type="entry name" value="APOPTOTIC PROTEASE-ACTIVATING FACTOR 1"/>
    <property type="match status" value="1"/>
</dbReference>
<dbReference type="InterPro" id="IPR036322">
    <property type="entry name" value="WD40_repeat_dom_sf"/>
</dbReference>
<dbReference type="GO" id="GO:0005829">
    <property type="term" value="C:cytosol"/>
    <property type="evidence" value="ECO:0007669"/>
    <property type="project" value="UniProtKB-ARBA"/>
</dbReference>
<dbReference type="Gene3D" id="1.25.40.370">
    <property type="match status" value="1"/>
</dbReference>
<feature type="compositionally biased region" description="Polar residues" evidence="4">
    <location>
        <begin position="863"/>
        <end position="873"/>
    </location>
</feature>
<dbReference type="Pfam" id="PF17908">
    <property type="entry name" value="APAF1_C"/>
    <property type="match status" value="1"/>
</dbReference>
<dbReference type="InterPro" id="IPR027417">
    <property type="entry name" value="P-loop_NTPase"/>
</dbReference>
<dbReference type="SMART" id="SM00320">
    <property type="entry name" value="WD40"/>
    <property type="match status" value="5"/>
</dbReference>
<reference evidence="7 8" key="1">
    <citation type="journal article" date="2015" name="Parasit. Vectors">
        <title>Draft genome of the scabies mite.</title>
        <authorList>
            <person name="Rider S.D.Jr."/>
            <person name="Morgan M.S."/>
            <person name="Arlian L.G."/>
        </authorList>
    </citation>
    <scope>NUCLEOTIDE SEQUENCE [LARGE SCALE GENOMIC DNA]</scope>
    <source>
        <strain evidence="7">Arlian Lab</strain>
    </source>
</reference>
<feature type="compositionally biased region" description="Low complexity" evidence="4">
    <location>
        <begin position="43"/>
        <end position="55"/>
    </location>
</feature>
<comment type="caution">
    <text evidence="7">The sequence shown here is derived from an EMBL/GenBank/DDBJ whole genome shotgun (WGS) entry which is preliminary data.</text>
</comment>
<feature type="compositionally biased region" description="Basic and acidic residues" evidence="4">
    <location>
        <begin position="29"/>
        <end position="38"/>
    </location>
</feature>
<keyword evidence="2" id="KW-0053">Apoptosis</keyword>
<dbReference type="Gene3D" id="3.40.50.300">
    <property type="entry name" value="P-loop containing nucleotide triphosphate hydrolases"/>
    <property type="match status" value="1"/>
</dbReference>
<keyword evidence="1" id="KW-0853">WD repeat</keyword>
<dbReference type="InterPro" id="IPR001680">
    <property type="entry name" value="WD40_rpt"/>
</dbReference>
<dbReference type="InterPro" id="IPR002182">
    <property type="entry name" value="NB-ARC"/>
</dbReference>
<dbReference type="Proteomes" id="UP000616769">
    <property type="component" value="Unassembled WGS sequence"/>
</dbReference>
<organism evidence="7 8">
    <name type="scientific">Sarcoptes scabiei</name>
    <name type="common">Itch mite</name>
    <name type="synonym">Acarus scabiei</name>
    <dbReference type="NCBI Taxonomy" id="52283"/>
    <lineage>
        <taxon>Eukaryota</taxon>
        <taxon>Metazoa</taxon>
        <taxon>Ecdysozoa</taxon>
        <taxon>Arthropoda</taxon>
        <taxon>Chelicerata</taxon>
        <taxon>Arachnida</taxon>
        <taxon>Acari</taxon>
        <taxon>Acariformes</taxon>
        <taxon>Sarcoptiformes</taxon>
        <taxon>Astigmata</taxon>
        <taxon>Psoroptidia</taxon>
        <taxon>Sarcoptoidea</taxon>
        <taxon>Sarcoptidae</taxon>
        <taxon>Sarcoptinae</taxon>
        <taxon>Sarcoptes</taxon>
    </lineage>
</organism>
<evidence type="ECO:0000313" key="8">
    <source>
        <dbReference type="Proteomes" id="UP000616769"/>
    </source>
</evidence>
<feature type="region of interest" description="Disordered" evidence="4">
    <location>
        <begin position="854"/>
        <end position="891"/>
    </location>
</feature>
<dbReference type="SUPFAM" id="SSF52540">
    <property type="entry name" value="P-loop containing nucleoside triphosphate hydrolases"/>
    <property type="match status" value="1"/>
</dbReference>
<dbReference type="InterPro" id="IPR015943">
    <property type="entry name" value="WD40/YVTN_repeat-like_dom_sf"/>
</dbReference>
<name>A0A132AHW8_SARSC</name>
<dbReference type="SUPFAM" id="SSF50978">
    <property type="entry name" value="WD40 repeat-like"/>
    <property type="match status" value="2"/>
</dbReference>
<dbReference type="Pfam" id="PF00400">
    <property type="entry name" value="WD40"/>
    <property type="match status" value="1"/>
</dbReference>
<proteinExistence type="predicted"/>
<dbReference type="OrthoDB" id="6478402at2759"/>
<dbReference type="Gene3D" id="1.10.10.10">
    <property type="entry name" value="Winged helix-like DNA-binding domain superfamily/Winged helix DNA-binding domain"/>
    <property type="match status" value="1"/>
</dbReference>
<dbReference type="PROSITE" id="PS50082">
    <property type="entry name" value="WD_REPEATS_2"/>
    <property type="match status" value="1"/>
</dbReference>
<evidence type="ECO:0000313" key="7">
    <source>
        <dbReference type="EMBL" id="KPM10596.1"/>
    </source>
</evidence>
<protein>
    <submittedName>
        <fullName evidence="7">WD repeat-containing 18-like protein</fullName>
    </submittedName>
</protein>
<evidence type="ECO:0000256" key="2">
    <source>
        <dbReference type="ARBA" id="ARBA00022703"/>
    </source>
</evidence>
<gene>
    <name evidence="7" type="ORF">QR98_0091550</name>
</gene>
<evidence type="ECO:0000259" key="5">
    <source>
        <dbReference type="Pfam" id="PF00931"/>
    </source>
</evidence>